<dbReference type="EMBL" id="OW152835">
    <property type="protein sequence ID" value="CAH2056424.1"/>
    <property type="molecule type" value="Genomic_DNA"/>
</dbReference>
<sequence length="353" mass="40567">MWQMNAIDKCCSQCSFKAQFESALAMHRQLHHDANDDALIKLKTKSSTIPFVRKKERPPPSACSEKNVYNLSGRTSSATRLFDKLRTRICRSRTLFAHPEERADTFVQRNLSPESGRTSKISKLESTTSSCNTAIISSNARREIYSCHLCTFDADRITVLDRHLLNDHKISLENLLKLVMAKTKDGLSDDHLIIDEFGIRQPYYKPTDDIIEEGEFLVETVTPKIKILKHAGVNTDLKWNDIPEFKTNCRMIKKELEKLIESPGEENQRDELLVKMQSLNDCMCKFVDSSNTLKKVLTKGFDSKNSLRTEQSIEPVFDLGLGDQETPREWERPHSEKLERIKCKYGETRYGLC</sequence>
<evidence type="ECO:0000313" key="2">
    <source>
        <dbReference type="Proteomes" id="UP000837857"/>
    </source>
</evidence>
<reference evidence="1" key="1">
    <citation type="submission" date="2022-03" db="EMBL/GenBank/DDBJ databases">
        <authorList>
            <person name="Martin H S."/>
        </authorList>
    </citation>
    <scope>NUCLEOTIDE SEQUENCE</scope>
</reference>
<feature type="non-terminal residue" evidence="1">
    <location>
        <position position="1"/>
    </location>
</feature>
<keyword evidence="2" id="KW-1185">Reference proteome</keyword>
<proteinExistence type="predicted"/>
<protein>
    <recommendedName>
        <fullName evidence="3">C2H2-type domain-containing protein</fullName>
    </recommendedName>
</protein>
<accession>A0ABN8IN33</accession>
<evidence type="ECO:0008006" key="3">
    <source>
        <dbReference type="Google" id="ProtNLM"/>
    </source>
</evidence>
<gene>
    <name evidence="1" type="ORF">IPOD504_LOCUS9646</name>
</gene>
<dbReference type="Proteomes" id="UP000837857">
    <property type="component" value="Chromosome 23"/>
</dbReference>
<evidence type="ECO:0000313" key="1">
    <source>
        <dbReference type="EMBL" id="CAH2056424.1"/>
    </source>
</evidence>
<name>A0ABN8IN33_9NEOP</name>
<organism evidence="1 2">
    <name type="scientific">Iphiclides podalirius</name>
    <name type="common">scarce swallowtail</name>
    <dbReference type="NCBI Taxonomy" id="110791"/>
    <lineage>
        <taxon>Eukaryota</taxon>
        <taxon>Metazoa</taxon>
        <taxon>Ecdysozoa</taxon>
        <taxon>Arthropoda</taxon>
        <taxon>Hexapoda</taxon>
        <taxon>Insecta</taxon>
        <taxon>Pterygota</taxon>
        <taxon>Neoptera</taxon>
        <taxon>Endopterygota</taxon>
        <taxon>Lepidoptera</taxon>
        <taxon>Glossata</taxon>
        <taxon>Ditrysia</taxon>
        <taxon>Papilionoidea</taxon>
        <taxon>Papilionidae</taxon>
        <taxon>Papilioninae</taxon>
        <taxon>Iphiclides</taxon>
    </lineage>
</organism>